<sequence length="148" mass="16984">MSANKIEFPFGFGLSYTSFDYHNFHFTQDSKKITATFELSNEGEMAGAEIAQLYVGGPNSQVFKPVKELRAFKKIFLKKGQSQLVEMSVKLQDLAYFNPQTSTWIVENGKYHFYLASSSRTIEATKTLKIENQTNFHLLIRKKDCHII</sequence>
<keyword evidence="2" id="KW-0378">Hydrolase</keyword>
<evidence type="ECO:0000256" key="1">
    <source>
        <dbReference type="ARBA" id="ARBA00005336"/>
    </source>
</evidence>
<dbReference type="Gene3D" id="2.60.40.10">
    <property type="entry name" value="Immunoglobulins"/>
    <property type="match status" value="1"/>
</dbReference>
<feature type="domain" description="Fibronectin type III-like" evidence="3">
    <location>
        <begin position="49"/>
        <end position="119"/>
    </location>
</feature>
<protein>
    <submittedName>
        <fullName evidence="4">CAZy families GH3 protein</fullName>
    </submittedName>
</protein>
<dbReference type="InterPro" id="IPR026891">
    <property type="entry name" value="Fn3-like"/>
</dbReference>
<dbReference type="FunFam" id="2.60.40.10:FF:000495">
    <property type="entry name" value="Periplasmic beta-glucosidase"/>
    <property type="match status" value="1"/>
</dbReference>
<dbReference type="Pfam" id="PF14310">
    <property type="entry name" value="Fn3-like"/>
    <property type="match status" value="1"/>
</dbReference>
<comment type="similarity">
    <text evidence="1">Belongs to the glycosyl hydrolase 3 family.</text>
</comment>
<evidence type="ECO:0000259" key="3">
    <source>
        <dbReference type="SMART" id="SM01217"/>
    </source>
</evidence>
<dbReference type="PANTHER" id="PTHR42715">
    <property type="entry name" value="BETA-GLUCOSIDASE"/>
    <property type="match status" value="1"/>
</dbReference>
<name>A0A060CE54_9LACO</name>
<dbReference type="AlphaFoldDB" id="A0A060CE54"/>
<dbReference type="SMART" id="SM01217">
    <property type="entry name" value="Fn3_like"/>
    <property type="match status" value="1"/>
</dbReference>
<dbReference type="EMBL" id="KF123723">
    <property type="protein sequence ID" value="AIA91031.1"/>
    <property type="molecule type" value="Genomic_DNA"/>
</dbReference>
<dbReference type="PANTHER" id="PTHR42715:SF10">
    <property type="entry name" value="BETA-GLUCOSIDASE"/>
    <property type="match status" value="1"/>
</dbReference>
<evidence type="ECO:0000256" key="2">
    <source>
        <dbReference type="ARBA" id="ARBA00022801"/>
    </source>
</evidence>
<dbReference type="InterPro" id="IPR013783">
    <property type="entry name" value="Ig-like_fold"/>
</dbReference>
<dbReference type="InterPro" id="IPR050288">
    <property type="entry name" value="Cellulose_deg_GH3"/>
</dbReference>
<reference evidence="4" key="1">
    <citation type="journal article" date="2013" name="Environ. Microbiol.">
        <title>Seasonally variable intestinal metagenomes of the red palm weevil (Rhynchophorus ferrugineus).</title>
        <authorList>
            <person name="Jia S."/>
            <person name="Zhang X."/>
            <person name="Zhang G."/>
            <person name="Yin A."/>
            <person name="Zhang S."/>
            <person name="Li F."/>
            <person name="Wang L."/>
            <person name="Zhao D."/>
            <person name="Yun Q."/>
            <person name="Tala"/>
            <person name="Wang J."/>
            <person name="Sun G."/>
            <person name="Baabdullah M."/>
            <person name="Yu X."/>
            <person name="Hu S."/>
            <person name="Al-Mssallem I.S."/>
            <person name="Yu J."/>
        </authorList>
    </citation>
    <scope>NUCLEOTIDE SEQUENCE</scope>
</reference>
<accession>A0A060CE54</accession>
<proteinExistence type="inferred from homology"/>
<organism evidence="4">
    <name type="scientific">uncultured Oenococcus sp</name>
    <dbReference type="NCBI Taxonomy" id="1225883"/>
    <lineage>
        <taxon>Bacteria</taxon>
        <taxon>Bacillati</taxon>
        <taxon>Bacillota</taxon>
        <taxon>Bacilli</taxon>
        <taxon>Lactobacillales</taxon>
        <taxon>Lactobacillaceae</taxon>
        <taxon>Oenococcus</taxon>
        <taxon>environmental samples</taxon>
    </lineage>
</organism>
<evidence type="ECO:0000313" key="4">
    <source>
        <dbReference type="EMBL" id="AIA91031.1"/>
    </source>
</evidence>
<dbReference type="GO" id="GO:0008422">
    <property type="term" value="F:beta-glucosidase activity"/>
    <property type="evidence" value="ECO:0007669"/>
    <property type="project" value="UniProtKB-ARBA"/>
</dbReference>